<dbReference type="PANTHER" id="PTHR42939">
    <property type="entry name" value="ABC TRANSPORTER ATP-BINDING PROTEIN ALBC-RELATED"/>
    <property type="match status" value="1"/>
</dbReference>
<keyword evidence="3 5" id="KW-0067">ATP-binding</keyword>
<dbReference type="InterPro" id="IPR051782">
    <property type="entry name" value="ABC_Transporter_VariousFunc"/>
</dbReference>
<feature type="domain" description="ABC transporter" evidence="4">
    <location>
        <begin position="7"/>
        <end position="234"/>
    </location>
</feature>
<name>A0A1J5S1Q9_9ZZZZ</name>
<dbReference type="SMART" id="SM00382">
    <property type="entry name" value="AAA"/>
    <property type="match status" value="1"/>
</dbReference>
<evidence type="ECO:0000313" key="5">
    <source>
        <dbReference type="EMBL" id="OIQ94285.1"/>
    </source>
</evidence>
<proteinExistence type="predicted"/>
<evidence type="ECO:0000256" key="3">
    <source>
        <dbReference type="ARBA" id="ARBA00022840"/>
    </source>
</evidence>
<dbReference type="EMBL" id="MLJW01000189">
    <property type="protein sequence ID" value="OIQ94285.1"/>
    <property type="molecule type" value="Genomic_DNA"/>
</dbReference>
<dbReference type="InterPro" id="IPR003593">
    <property type="entry name" value="AAA+_ATPase"/>
</dbReference>
<keyword evidence="1" id="KW-0813">Transport</keyword>
<dbReference type="InterPro" id="IPR003439">
    <property type="entry name" value="ABC_transporter-like_ATP-bd"/>
</dbReference>
<protein>
    <submittedName>
        <fullName evidence="5">Putative ABC transporter ATP-binding protein YxlF</fullName>
        <ecNumber evidence="5">3.6.3.-</ecNumber>
    </submittedName>
</protein>
<sequence length="311" mass="33423">MTAAPAIALEGIGRRFGALTALNGVSLTVPEGQIWGLLGHNGAGKTTMMKLVLGLLRPSTGTVRVLGLTPTGPEAGALRRRIGYLPEAVAFYDDLSGREALRYFARLKGRPAREADGLLERVELAAAADRRIKTYSKGMRQRLGLAQALLGDPRLLLLDEPTVGLDPIATGRFYQLLRDLRDQGVTTLLSSHVLPGIERHVDRVAILGGGRLLASGTMEELRAATPLPVSIRLCGTWPPGQWQDLVSDPRISVRRHAAGDLEILVPAGGKLDLLRQLMAAEGVADISLTPPGLEALYAHFCHPDSPRRETP</sequence>
<evidence type="ECO:0000256" key="1">
    <source>
        <dbReference type="ARBA" id="ARBA00022448"/>
    </source>
</evidence>
<accession>A0A1J5S1Q9</accession>
<gene>
    <name evidence="5" type="primary">yxlF_15</name>
    <name evidence="5" type="ORF">GALL_237150</name>
</gene>
<dbReference type="PANTHER" id="PTHR42939:SF1">
    <property type="entry name" value="ABC TRANSPORTER ATP-BINDING PROTEIN ALBC-RELATED"/>
    <property type="match status" value="1"/>
</dbReference>
<reference evidence="5" key="1">
    <citation type="submission" date="2016-10" db="EMBL/GenBank/DDBJ databases">
        <title>Sequence of Gallionella enrichment culture.</title>
        <authorList>
            <person name="Poehlein A."/>
            <person name="Muehling M."/>
            <person name="Daniel R."/>
        </authorList>
    </citation>
    <scope>NUCLEOTIDE SEQUENCE</scope>
</reference>
<keyword evidence="2" id="KW-0547">Nucleotide-binding</keyword>
<organism evidence="5">
    <name type="scientific">mine drainage metagenome</name>
    <dbReference type="NCBI Taxonomy" id="410659"/>
    <lineage>
        <taxon>unclassified sequences</taxon>
        <taxon>metagenomes</taxon>
        <taxon>ecological metagenomes</taxon>
    </lineage>
</organism>
<dbReference type="PROSITE" id="PS50893">
    <property type="entry name" value="ABC_TRANSPORTER_2"/>
    <property type="match status" value="1"/>
</dbReference>
<keyword evidence="5" id="KW-0378">Hydrolase</keyword>
<dbReference type="SUPFAM" id="SSF52540">
    <property type="entry name" value="P-loop containing nucleoside triphosphate hydrolases"/>
    <property type="match status" value="1"/>
</dbReference>
<evidence type="ECO:0000256" key="2">
    <source>
        <dbReference type="ARBA" id="ARBA00022741"/>
    </source>
</evidence>
<dbReference type="GO" id="GO:0016887">
    <property type="term" value="F:ATP hydrolysis activity"/>
    <property type="evidence" value="ECO:0007669"/>
    <property type="project" value="InterPro"/>
</dbReference>
<comment type="caution">
    <text evidence="5">The sequence shown here is derived from an EMBL/GenBank/DDBJ whole genome shotgun (WGS) entry which is preliminary data.</text>
</comment>
<dbReference type="GO" id="GO:0005524">
    <property type="term" value="F:ATP binding"/>
    <property type="evidence" value="ECO:0007669"/>
    <property type="project" value="UniProtKB-KW"/>
</dbReference>
<evidence type="ECO:0000259" key="4">
    <source>
        <dbReference type="PROSITE" id="PS50893"/>
    </source>
</evidence>
<dbReference type="PROSITE" id="PS00211">
    <property type="entry name" value="ABC_TRANSPORTER_1"/>
    <property type="match status" value="1"/>
</dbReference>
<dbReference type="EC" id="3.6.3.-" evidence="5"/>
<dbReference type="Gene3D" id="3.40.50.300">
    <property type="entry name" value="P-loop containing nucleotide triphosphate hydrolases"/>
    <property type="match status" value="1"/>
</dbReference>
<dbReference type="Pfam" id="PF00005">
    <property type="entry name" value="ABC_tran"/>
    <property type="match status" value="1"/>
</dbReference>
<dbReference type="InterPro" id="IPR027417">
    <property type="entry name" value="P-loop_NTPase"/>
</dbReference>
<dbReference type="AlphaFoldDB" id="A0A1J5S1Q9"/>
<dbReference type="InterPro" id="IPR017871">
    <property type="entry name" value="ABC_transporter-like_CS"/>
</dbReference>